<organism evidence="2 3">
    <name type="scientific">Massilia jejuensis</name>
    <dbReference type="NCBI Taxonomy" id="648894"/>
    <lineage>
        <taxon>Bacteria</taxon>
        <taxon>Pseudomonadati</taxon>
        <taxon>Pseudomonadota</taxon>
        <taxon>Betaproteobacteria</taxon>
        <taxon>Burkholderiales</taxon>
        <taxon>Oxalobacteraceae</taxon>
        <taxon>Telluria group</taxon>
        <taxon>Massilia</taxon>
    </lineage>
</organism>
<keyword evidence="2" id="KW-0012">Acyltransferase</keyword>
<proteinExistence type="predicted"/>
<comment type="caution">
    <text evidence="2">The sequence shown here is derived from an EMBL/GenBank/DDBJ whole genome shotgun (WGS) entry which is preliminary data.</text>
</comment>
<dbReference type="SUPFAM" id="SSF55729">
    <property type="entry name" value="Acyl-CoA N-acyltransferases (Nat)"/>
    <property type="match status" value="1"/>
</dbReference>
<dbReference type="InterPro" id="IPR038740">
    <property type="entry name" value="BioF2-like_GNAT_dom"/>
</dbReference>
<dbReference type="Gene3D" id="3.40.630.30">
    <property type="match status" value="1"/>
</dbReference>
<evidence type="ECO:0000313" key="3">
    <source>
        <dbReference type="Proteomes" id="UP001596031"/>
    </source>
</evidence>
<dbReference type="Pfam" id="PF13480">
    <property type="entry name" value="Acetyltransf_6"/>
    <property type="match status" value="1"/>
</dbReference>
<protein>
    <submittedName>
        <fullName evidence="2">GNAT family N-acetyltransferase</fullName>
        <ecNumber evidence="2">2.3.1.-</ecNumber>
    </submittedName>
</protein>
<sequence length="324" mass="35404">MMRARFFDADEAGAWDQFCRGAHGATFLHSRAFLSYHGTRFIDRSVVIERDGEWLGVIPAAGHPADPSTVVSHPGATYGGIVHQGRLRGAHMLDAFDAARALWARAGYERLQYKAVPHIYQAAPAQEDLYALFRAGAVRYRADLSSCIDLRYRLPISERRKRGKRKAQRAGVRIIQGRAQLAALWPVLADNLMRNHGVAPVHTLDEISLLVDRFPEHIHVMAAQVAGVVEAGIVLFLGHTVAHAQYIASSEAGHAVNALDLLFGEAIGHGCASGKRYFDFGISTENQGLVLNEGLAQFKNEFGAGGVVHEFYELTLQGVGNASQ</sequence>
<dbReference type="InterPro" id="IPR016181">
    <property type="entry name" value="Acyl_CoA_acyltransferase"/>
</dbReference>
<reference evidence="3" key="1">
    <citation type="journal article" date="2019" name="Int. J. Syst. Evol. Microbiol.">
        <title>The Global Catalogue of Microorganisms (GCM) 10K type strain sequencing project: providing services to taxonomists for standard genome sequencing and annotation.</title>
        <authorList>
            <consortium name="The Broad Institute Genomics Platform"/>
            <consortium name="The Broad Institute Genome Sequencing Center for Infectious Disease"/>
            <person name="Wu L."/>
            <person name="Ma J."/>
        </authorList>
    </citation>
    <scope>NUCLEOTIDE SEQUENCE [LARGE SCALE GENOMIC DNA]</scope>
    <source>
        <strain evidence="3">CCUG 38813</strain>
    </source>
</reference>
<name>A0ABW0PBD8_9BURK</name>
<dbReference type="Proteomes" id="UP001596031">
    <property type="component" value="Unassembled WGS sequence"/>
</dbReference>
<dbReference type="RefSeq" id="WP_379716579.1">
    <property type="nucleotide sequence ID" value="NZ_JBHSMS010000006.1"/>
</dbReference>
<dbReference type="EC" id="2.3.1.-" evidence="2"/>
<keyword evidence="2" id="KW-0808">Transferase</keyword>
<feature type="domain" description="BioF2-like acetyltransferase" evidence="1">
    <location>
        <begin position="161"/>
        <end position="285"/>
    </location>
</feature>
<dbReference type="EMBL" id="JBHSMS010000006">
    <property type="protein sequence ID" value="MFC5509954.1"/>
    <property type="molecule type" value="Genomic_DNA"/>
</dbReference>
<evidence type="ECO:0000313" key="2">
    <source>
        <dbReference type="EMBL" id="MFC5509954.1"/>
    </source>
</evidence>
<gene>
    <name evidence="2" type="ORF">ACFPOU_02290</name>
</gene>
<accession>A0ABW0PBD8</accession>
<dbReference type="GO" id="GO:0016746">
    <property type="term" value="F:acyltransferase activity"/>
    <property type="evidence" value="ECO:0007669"/>
    <property type="project" value="UniProtKB-KW"/>
</dbReference>
<keyword evidence="3" id="KW-1185">Reference proteome</keyword>
<evidence type="ECO:0000259" key="1">
    <source>
        <dbReference type="Pfam" id="PF13480"/>
    </source>
</evidence>